<dbReference type="AlphaFoldDB" id="A0AAE0WPY9"/>
<accession>A0AAE0WPY9</accession>
<dbReference type="InterPro" id="IPR022812">
    <property type="entry name" value="Dynamin"/>
</dbReference>
<gene>
    <name evidence="6" type="ORF">LTR78_004468</name>
</gene>
<keyword evidence="2" id="KW-0342">GTP-binding</keyword>
<protein>
    <submittedName>
        <fullName evidence="6">Uncharacterized protein</fullName>
    </submittedName>
</protein>
<dbReference type="Gene3D" id="3.40.50.300">
    <property type="entry name" value="P-loop containing nucleotide triphosphate hydrolases"/>
    <property type="match status" value="1"/>
</dbReference>
<evidence type="ECO:0000256" key="2">
    <source>
        <dbReference type="ARBA" id="ARBA00023134"/>
    </source>
</evidence>
<dbReference type="GO" id="GO:0003924">
    <property type="term" value="F:GTPase activity"/>
    <property type="evidence" value="ECO:0007669"/>
    <property type="project" value="InterPro"/>
</dbReference>
<dbReference type="InterPro" id="IPR027417">
    <property type="entry name" value="P-loop_NTPase"/>
</dbReference>
<organism evidence="6 7">
    <name type="scientific">Recurvomyces mirabilis</name>
    <dbReference type="NCBI Taxonomy" id="574656"/>
    <lineage>
        <taxon>Eukaryota</taxon>
        <taxon>Fungi</taxon>
        <taxon>Dikarya</taxon>
        <taxon>Ascomycota</taxon>
        <taxon>Pezizomycotina</taxon>
        <taxon>Dothideomycetes</taxon>
        <taxon>Dothideomycetidae</taxon>
        <taxon>Mycosphaerellales</taxon>
        <taxon>Teratosphaeriaceae</taxon>
        <taxon>Recurvomyces</taxon>
    </lineage>
</organism>
<dbReference type="PANTHER" id="PTHR11566">
    <property type="entry name" value="DYNAMIN"/>
    <property type="match status" value="1"/>
</dbReference>
<dbReference type="InterPro" id="IPR001401">
    <property type="entry name" value="Dynamin_GTPase"/>
</dbReference>
<proteinExistence type="predicted"/>
<dbReference type="CDD" id="cd08771">
    <property type="entry name" value="DLP_1"/>
    <property type="match status" value="1"/>
</dbReference>
<sequence length="834" mass="91896">MPTGSCIGGYKYEPSHELSNEASSEAQSSCSEHQYRDFEDDTSNTTLGQLNSGSKEELLEAIDKLRNENIDAEVSIPQIVVCGDQSSGKSSVLEAIADVSFPIGINTVTRFATEIILRRAQDECVSVSLRPGPSRGLDAQERIKAFKPNFEVTGARHVKEVIKAALDHLTDFEPHGSVWSDVLRIELSGPTKEHLTLVDVPGLIQANVGTRKGDKAKILELVKSYLEKPRSIVLAVVSAQYDLGVQQVIELVRSDEAVRRRTLGVITKPDCLRSGSDAEKEAIQLAEGHRVRMAHGWHVLRNQSHEEEDRSATKRREMELDFFTHGNWSRVKKSNVGAERLAHKLNELLFGCIATELPTLLEELELKAQESACRGLSYGDYDKSEFKDYFDDDRSKRLRTLVNGNTDQFAARLRTNGCQYRFVSSGAELVRGQGVSKSPTFFPPYLEKGMRALDTVSIEVGAYCQATAAHLDDLQGPYLSGLFPAKLITSIFRQLSTPWKTNAQQYVKDCHTAMRTSLEAAVMHVADRVTGRRLMNILLSPEMDDRWSMLNKKLTEIMWPLTSAHPMTWSRVYTQKVAEDKRDTMTALGAMDPPSRKSSTHNADILQHYLQAHGSGLPQKERAAAEAIEKADAYYQVALDTFVDNCALLVVEACLLNNLNNVFEPEQAWNMDPVRLAEVAAEPEEARAERIQARAQRVALESVISTCKKYERPLEVINLSSLSIDDTPTRRELSQPSIVFGGNQGQSVFNTAPTNSQNSNHVTTGGIFGPATAFSASNGLFGQPRAVQATGGGFGGSATATNGTNPFPSFEYKPTINPPNPGPTDSKSTTPLPP</sequence>
<dbReference type="InterPro" id="IPR020850">
    <property type="entry name" value="GED_dom"/>
</dbReference>
<dbReference type="GO" id="GO:0006897">
    <property type="term" value="P:endocytosis"/>
    <property type="evidence" value="ECO:0007669"/>
    <property type="project" value="TreeGrafter"/>
</dbReference>
<dbReference type="PANTHER" id="PTHR11566:SF21">
    <property type="entry name" value="DYNAMIN RELATED PROTEIN 1, ISOFORM A"/>
    <property type="match status" value="1"/>
</dbReference>
<dbReference type="PROSITE" id="PS51388">
    <property type="entry name" value="GED"/>
    <property type="match status" value="1"/>
</dbReference>
<name>A0AAE0WPY9_9PEZI</name>
<evidence type="ECO:0000259" key="5">
    <source>
        <dbReference type="PROSITE" id="PS51718"/>
    </source>
</evidence>
<dbReference type="SMART" id="SM00053">
    <property type="entry name" value="DYNc"/>
    <property type="match status" value="1"/>
</dbReference>
<dbReference type="InterPro" id="IPR030381">
    <property type="entry name" value="G_DYNAMIN_dom"/>
</dbReference>
<feature type="compositionally biased region" description="Polar residues" evidence="3">
    <location>
        <begin position="823"/>
        <end position="834"/>
    </location>
</feature>
<dbReference type="Proteomes" id="UP001274830">
    <property type="component" value="Unassembled WGS sequence"/>
</dbReference>
<feature type="domain" description="Dynamin-type G" evidence="5">
    <location>
        <begin position="73"/>
        <end position="358"/>
    </location>
</feature>
<feature type="domain" description="GED" evidence="4">
    <location>
        <begin position="624"/>
        <end position="715"/>
    </location>
</feature>
<feature type="compositionally biased region" description="Low complexity" evidence="3">
    <location>
        <begin position="20"/>
        <end position="32"/>
    </location>
</feature>
<reference evidence="6" key="1">
    <citation type="submission" date="2023-07" db="EMBL/GenBank/DDBJ databases">
        <title>Black Yeasts Isolated from many extreme environments.</title>
        <authorList>
            <person name="Coleine C."/>
            <person name="Stajich J.E."/>
            <person name="Selbmann L."/>
        </authorList>
    </citation>
    <scope>NUCLEOTIDE SEQUENCE</scope>
    <source>
        <strain evidence="6">CCFEE 5485</strain>
    </source>
</reference>
<dbReference type="GO" id="GO:0005525">
    <property type="term" value="F:GTP binding"/>
    <property type="evidence" value="ECO:0007669"/>
    <property type="project" value="InterPro"/>
</dbReference>
<dbReference type="GO" id="GO:0005874">
    <property type="term" value="C:microtubule"/>
    <property type="evidence" value="ECO:0007669"/>
    <property type="project" value="TreeGrafter"/>
</dbReference>
<dbReference type="Pfam" id="PF01031">
    <property type="entry name" value="Dynamin_M"/>
    <property type="match status" value="1"/>
</dbReference>
<dbReference type="PRINTS" id="PR00195">
    <property type="entry name" value="DYNAMIN"/>
</dbReference>
<dbReference type="GO" id="GO:0000266">
    <property type="term" value="P:mitochondrial fission"/>
    <property type="evidence" value="ECO:0007669"/>
    <property type="project" value="TreeGrafter"/>
</dbReference>
<comment type="caution">
    <text evidence="6">The sequence shown here is derived from an EMBL/GenBank/DDBJ whole genome shotgun (WGS) entry which is preliminary data.</text>
</comment>
<dbReference type="InterPro" id="IPR045063">
    <property type="entry name" value="Dynamin_N"/>
</dbReference>
<dbReference type="GO" id="GO:0016559">
    <property type="term" value="P:peroxisome fission"/>
    <property type="evidence" value="ECO:0007669"/>
    <property type="project" value="TreeGrafter"/>
</dbReference>
<dbReference type="GO" id="GO:0048312">
    <property type="term" value="P:intracellular distribution of mitochondria"/>
    <property type="evidence" value="ECO:0007669"/>
    <property type="project" value="TreeGrafter"/>
</dbReference>
<dbReference type="GO" id="GO:0008017">
    <property type="term" value="F:microtubule binding"/>
    <property type="evidence" value="ECO:0007669"/>
    <property type="project" value="TreeGrafter"/>
</dbReference>
<dbReference type="GO" id="GO:0016020">
    <property type="term" value="C:membrane"/>
    <property type="evidence" value="ECO:0007669"/>
    <property type="project" value="TreeGrafter"/>
</dbReference>
<dbReference type="EMBL" id="JAUTXT010000013">
    <property type="protein sequence ID" value="KAK3675827.1"/>
    <property type="molecule type" value="Genomic_DNA"/>
</dbReference>
<feature type="region of interest" description="Disordered" evidence="3">
    <location>
        <begin position="792"/>
        <end position="834"/>
    </location>
</feature>
<dbReference type="PROSITE" id="PS51718">
    <property type="entry name" value="G_DYNAMIN_2"/>
    <property type="match status" value="1"/>
</dbReference>
<dbReference type="Pfam" id="PF00350">
    <property type="entry name" value="Dynamin_N"/>
    <property type="match status" value="1"/>
</dbReference>
<evidence type="ECO:0000259" key="4">
    <source>
        <dbReference type="PROSITE" id="PS51388"/>
    </source>
</evidence>
<evidence type="ECO:0000313" key="6">
    <source>
        <dbReference type="EMBL" id="KAK3675827.1"/>
    </source>
</evidence>
<dbReference type="SUPFAM" id="SSF52540">
    <property type="entry name" value="P-loop containing nucleoside triphosphate hydrolases"/>
    <property type="match status" value="1"/>
</dbReference>
<dbReference type="GO" id="GO:0005739">
    <property type="term" value="C:mitochondrion"/>
    <property type="evidence" value="ECO:0007669"/>
    <property type="project" value="TreeGrafter"/>
</dbReference>
<evidence type="ECO:0000256" key="1">
    <source>
        <dbReference type="ARBA" id="ARBA00022741"/>
    </source>
</evidence>
<dbReference type="InterPro" id="IPR000375">
    <property type="entry name" value="Dynamin_stalk"/>
</dbReference>
<evidence type="ECO:0000313" key="7">
    <source>
        <dbReference type="Proteomes" id="UP001274830"/>
    </source>
</evidence>
<keyword evidence="1" id="KW-0547">Nucleotide-binding</keyword>
<feature type="region of interest" description="Disordered" evidence="3">
    <location>
        <begin position="1"/>
        <end position="50"/>
    </location>
</feature>
<keyword evidence="7" id="KW-1185">Reference proteome</keyword>
<evidence type="ECO:0000256" key="3">
    <source>
        <dbReference type="SAM" id="MobiDB-lite"/>
    </source>
</evidence>